<evidence type="ECO:0000313" key="4">
    <source>
        <dbReference type="Proteomes" id="UP001501274"/>
    </source>
</evidence>
<dbReference type="GO" id="GO:0071013">
    <property type="term" value="C:catalytic step 2 spliceosome"/>
    <property type="evidence" value="ECO:0007669"/>
    <property type="project" value="TreeGrafter"/>
</dbReference>
<dbReference type="Pfam" id="PF00271">
    <property type="entry name" value="Helicase_C"/>
    <property type="match status" value="1"/>
</dbReference>
<feature type="compositionally biased region" description="Low complexity" evidence="1">
    <location>
        <begin position="554"/>
        <end position="567"/>
    </location>
</feature>
<feature type="region of interest" description="Disordered" evidence="1">
    <location>
        <begin position="2025"/>
        <end position="2055"/>
    </location>
</feature>
<feature type="compositionally biased region" description="Low complexity" evidence="1">
    <location>
        <begin position="2104"/>
        <end position="2119"/>
    </location>
</feature>
<name>A0AAW3C0R1_9TRYP</name>
<feature type="region of interest" description="Disordered" evidence="1">
    <location>
        <begin position="2442"/>
        <end position="2477"/>
    </location>
</feature>
<dbReference type="EMBL" id="JBAMZN010000013">
    <property type="protein sequence ID" value="KAL0528400.1"/>
    <property type="molecule type" value="Genomic_DNA"/>
</dbReference>
<evidence type="ECO:0000313" key="3">
    <source>
        <dbReference type="EMBL" id="KAL0528400.1"/>
    </source>
</evidence>
<evidence type="ECO:0000256" key="1">
    <source>
        <dbReference type="SAM" id="MobiDB-lite"/>
    </source>
</evidence>
<feature type="compositionally biased region" description="Low complexity" evidence="1">
    <location>
        <begin position="28"/>
        <end position="45"/>
    </location>
</feature>
<feature type="compositionally biased region" description="Basic residues" evidence="1">
    <location>
        <begin position="2559"/>
        <end position="2568"/>
    </location>
</feature>
<feature type="domain" description="Helicase C-terminal" evidence="2">
    <location>
        <begin position="722"/>
        <end position="892"/>
    </location>
</feature>
<feature type="region of interest" description="Disordered" evidence="1">
    <location>
        <begin position="1868"/>
        <end position="1914"/>
    </location>
</feature>
<dbReference type="SMART" id="SM00490">
    <property type="entry name" value="HELICc"/>
    <property type="match status" value="1"/>
</dbReference>
<feature type="compositionally biased region" description="Low complexity" evidence="1">
    <location>
        <begin position="1775"/>
        <end position="1800"/>
    </location>
</feature>
<organism evidence="3 4">
    <name type="scientific">Leishmania naiffi</name>
    <dbReference type="NCBI Taxonomy" id="5678"/>
    <lineage>
        <taxon>Eukaryota</taxon>
        <taxon>Discoba</taxon>
        <taxon>Euglenozoa</taxon>
        <taxon>Kinetoplastea</taxon>
        <taxon>Metakinetoplastina</taxon>
        <taxon>Trypanosomatida</taxon>
        <taxon>Trypanosomatidae</taxon>
        <taxon>Leishmaniinae</taxon>
        <taxon>Leishmania</taxon>
        <taxon>Leishmania naiffi species complex</taxon>
    </lineage>
</organism>
<protein>
    <submittedName>
        <fullName evidence="3">Helicase associated domain (HA2)</fullName>
    </submittedName>
</protein>
<feature type="region of interest" description="Disordered" evidence="1">
    <location>
        <begin position="1775"/>
        <end position="1802"/>
    </location>
</feature>
<feature type="region of interest" description="Disordered" evidence="1">
    <location>
        <begin position="2104"/>
        <end position="2132"/>
    </location>
</feature>
<dbReference type="InterPro" id="IPR001650">
    <property type="entry name" value="Helicase_C-like"/>
</dbReference>
<feature type="compositionally biased region" description="Low complexity" evidence="1">
    <location>
        <begin position="1524"/>
        <end position="1535"/>
    </location>
</feature>
<dbReference type="PANTHER" id="PTHR18934">
    <property type="entry name" value="ATP-DEPENDENT RNA HELICASE"/>
    <property type="match status" value="1"/>
</dbReference>
<accession>A0AAW3C0R1</accession>
<dbReference type="Gene3D" id="3.40.50.300">
    <property type="entry name" value="P-loop containing nucleotide triphosphate hydrolases"/>
    <property type="match status" value="2"/>
</dbReference>
<feature type="compositionally biased region" description="Polar residues" evidence="1">
    <location>
        <begin position="1505"/>
        <end position="1516"/>
    </location>
</feature>
<feature type="compositionally biased region" description="Low complexity" evidence="1">
    <location>
        <begin position="662"/>
        <end position="671"/>
    </location>
</feature>
<feature type="region of interest" description="Disordered" evidence="1">
    <location>
        <begin position="28"/>
        <end position="55"/>
    </location>
</feature>
<dbReference type="GO" id="GO:0004386">
    <property type="term" value="F:helicase activity"/>
    <property type="evidence" value="ECO:0007669"/>
    <property type="project" value="TreeGrafter"/>
</dbReference>
<feature type="region of interest" description="Disordered" evidence="1">
    <location>
        <begin position="1611"/>
        <end position="1689"/>
    </location>
</feature>
<dbReference type="PROSITE" id="PS51194">
    <property type="entry name" value="HELICASE_CTER"/>
    <property type="match status" value="1"/>
</dbReference>
<dbReference type="PANTHER" id="PTHR18934:SF85">
    <property type="entry name" value="ATP-DEPENDENT RNA HELICASE DHX8"/>
    <property type="match status" value="1"/>
</dbReference>
<feature type="region of interest" description="Disordered" evidence="1">
    <location>
        <begin position="443"/>
        <end position="468"/>
    </location>
</feature>
<feature type="compositionally biased region" description="Polar residues" evidence="1">
    <location>
        <begin position="2442"/>
        <end position="2451"/>
    </location>
</feature>
<feature type="compositionally biased region" description="Low complexity" evidence="1">
    <location>
        <begin position="733"/>
        <end position="743"/>
    </location>
</feature>
<feature type="region of interest" description="Disordered" evidence="1">
    <location>
        <begin position="1104"/>
        <end position="1143"/>
    </location>
</feature>
<feature type="region of interest" description="Disordered" evidence="1">
    <location>
        <begin position="554"/>
        <end position="595"/>
    </location>
</feature>
<dbReference type="InterPro" id="IPR027417">
    <property type="entry name" value="P-loop_NTPase"/>
</dbReference>
<feature type="region of interest" description="Disordered" evidence="1">
    <location>
        <begin position="732"/>
        <end position="752"/>
    </location>
</feature>
<feature type="compositionally biased region" description="Polar residues" evidence="1">
    <location>
        <begin position="1667"/>
        <end position="1685"/>
    </location>
</feature>
<feature type="compositionally biased region" description="Basic and acidic residues" evidence="1">
    <location>
        <begin position="574"/>
        <end position="585"/>
    </location>
</feature>
<dbReference type="Proteomes" id="UP001501274">
    <property type="component" value="Unassembled WGS sequence"/>
</dbReference>
<evidence type="ECO:0000259" key="2">
    <source>
        <dbReference type="PROSITE" id="PS51194"/>
    </source>
</evidence>
<keyword evidence="4" id="KW-1185">Reference proteome</keyword>
<sequence length="2602" mass="275559">MPLYACRHEWCEDYCARGSATPIRSQAKTDSAAASSSSAVLTTTTEKPRGDYNGRRRQLPPLLLCTASTGTGKSVLIPLYALDAHWAVLERRLVRTIDAYDNVTAAAAAGTATTRDDSHFAEAQAANAAFQPFPLDSQENFIREFTACSRLRIVVSQPTRVACAELAAYVSALLDAGRTCVRASGSASAAPKGAALDGESRSENEQRVLSRQLVGKRVGFAVGGESRFCSESELLFATPGYALNALRASHLQPSPSSLSLSPTTLVVDEAHCRDVETDALLAWMKLSRECRQGADASTLAASAPFPVLRQYYVVSATMNLQAMDTYLCRGLQNGNRSGCSVQPEPREGLTRGLTHRFTDSEALPEDAKGTDCVSADAPLLLLSPAQRHHVRRWWQREHSYSAGRRIDSADVDSAITRAVATDRRVRAVVLQLVEAAECYGECDDGDREEPLPTGDAASSVNGSPAGSATEHTVAGLLASGAKDFTATTAAAPSRVSLPRPVSALRGADGAAIVIATKPYRVERYFVDDLDPVKGCFASSQVLFEEAVRRAATAAASAAAPRTPSNAPQGVVSGRGRDERQPKQRDTAVLPASAAGAAQRSTRGFPMCLTDDGAALRRRLVDLHGTRAASYVMLNVHTRALVELILQLLQAARYRWIDGAAMPSASAAPPRSQRCEQSHHEDGTTPDRTPTALAAADPRAVEAPITILVFVAGIGELHQIMSALERLCDTVQPSSSAAGSQSTSMTDSSAPATPVLRHDSEVFSVGLLHSTAVGSPQEQLMATEHSGAPLRLLLSTNVAESSLTIANTRIVVDTCLERSTRTDNVTGATQVLTSFVSPSGLRQRCGRVGRTGDGIVIHLAPRRFVLPKTFLRPLATTQAALPPPLTVNTSDPSPAAMTFEALPDGIVTVLLRMKFLFSKVGDAVAALPSPPNAAAVRLALQQLSDMDLLLLPEAATPQEATRDLADAAAHTPFNDADALHSCDGALLPLLDDSAFTPKGHFVASLPLPYEHATLVYHGLQFRCVEDALIVACAMAVPSLFLTPRVSSYSTIQAGARRSTNSDYALQKWDADRRAALSPLEQFYRQLWVQRHFAGFAVRRMVRPATCPSDGSEATDSRRSIDSSSASDTDRHAPTTAAATMEERQAGQLSEPLMLRALLRQWYAFSTVDACIQFQNTHGLNRSAMRQVDNMVAQTCGRLTRILLQLSAASVDTAGAAVGPAARRFVVEDAEAEVDFSAYVCQTDATSPCSVVGPSATNAPWRGSSGNGSAIGRIPFLQDWPAEAQTQLLRSLRRLQRVAVSRVQLCHTRQRQRYGLPQWYDSEEWRIRLWGRPYLRYHPDNYSASRTGGPGAGKMGQSFREEERAAREAVRRHPCFTYWADGLPALRPPYPSLYKQQCLKPAAANGVITPSSLIVPPPLSKRVMQPKVPTYRPPAPPPPIPPVVFVMGRTEDRLCAAFVAAFGQRTLRGEDGGHRFHHRRLLRNMQALEHDEEHVCTFHIDVQQQEMESLSGSGSGTSDMPGVLRGGSSAQQGGRSAEGPPTCPAPLYPRPNSYDLLCTLGVTSKSVEQALSPYLRGTGLQQLELFQNNRLAVAARFASDGFTGLFDSLSPSPSVTLPASADPGNNAEEEGGSRDAGGVDATSMQRTHPVRDGQHTTVGAARRAEAKSGVTTSEAAPTSTRPVSSDGTHGLPAEDLLKAAVLPSSLRCTDMVRPPPVAASPGRCTFTQRSHPYVQLAPFGVSLLAAATAGTGSGGGISGLGGLQRISLAGAATSALNSPTAAAPPSSSLVAAPTPPSASLAPQAGSAAGERCNVCFSEVPLSSSAAAARLTRGGVATATAATTTCVAWSGNLGMGDRSVTRAAAEALGLADLFPTAPPPSKNTSPLDSRGTHTRLNSDDNAAAAPAPSPVSTISQLSDDTATRSALTVSVVPPIYITRSITWKAPLPALVASASSMVRAARSGSAAAAQSPVHYCILCNHLCSNQGALDQHYLSVSHLEHLFHAIQLGLRREHLAVLYGWAPRVASDPQCSGTNETHTRDHAGFSKSESRTGTLHPASSAAASLPLASLLTLQSSTHLPLAQHVYPCVIDAQSFLNCLQWSNRESPASSSSLSSSHEQKASSAHKAKGRTTGVDRATPLAVAGTLVALQSVTDVLPPPHLRQPIQPNPCRGSAGVEAAPPSFSIGAETLSAHHVWVLNLSSSDEVGPAASATTHPPMSALLVVAGYLAAASPQARVALLLNNTHTHLHAVMLHGWGVWPLPTPLPMEGYMGLLEQIGRGGGWPGVLVPIANDPLHGRQHGVHEESSAAVHDPSDGLHWCLPEAACALTTDEHRGGLSAGAGTRDCDAIVEATLLLVLHEYLQARRNMVTLADYVERVMRKLQPSPFVGPGAGAAHGTGPPPAAEVLATYLKRVRHGQTIQALLRDIGCVFATPPRALATRLQPTRRSTFTENAVRSGGGAQGGQPDAGHRGGASTSPAEALSKRLSYRALCAEGAAVEMMFTVPPALPSRLPSVTFAAKLRQFYVGRHAHRWVPQSQAPARPTRTGSAAAATARAGAGQLTKKKSLKHHAQALQARDSAGRLRSPRKVYNATDVAGNGVDQPQF</sequence>
<feature type="compositionally biased region" description="Polar residues" evidence="1">
    <location>
        <begin position="456"/>
        <end position="468"/>
    </location>
</feature>
<feature type="region of interest" description="Disordered" evidence="1">
    <location>
        <begin position="662"/>
        <end position="690"/>
    </location>
</feature>
<dbReference type="GO" id="GO:0003723">
    <property type="term" value="F:RNA binding"/>
    <property type="evidence" value="ECO:0007669"/>
    <property type="project" value="TreeGrafter"/>
</dbReference>
<feature type="compositionally biased region" description="Low complexity" evidence="1">
    <location>
        <begin position="2536"/>
        <end position="2556"/>
    </location>
</feature>
<gene>
    <name evidence="3" type="ORF">Q4I28_001777</name>
</gene>
<feature type="compositionally biased region" description="Basic and acidic residues" evidence="1">
    <location>
        <begin position="2034"/>
        <end position="2047"/>
    </location>
</feature>
<feature type="compositionally biased region" description="Basic and acidic residues" evidence="1">
    <location>
        <begin position="672"/>
        <end position="684"/>
    </location>
</feature>
<comment type="caution">
    <text evidence="3">The sequence shown here is derived from an EMBL/GenBank/DDBJ whole genome shotgun (WGS) entry which is preliminary data.</text>
</comment>
<dbReference type="SUPFAM" id="SSF52540">
    <property type="entry name" value="P-loop containing nucleoside triphosphate hydrolases"/>
    <property type="match status" value="2"/>
</dbReference>
<dbReference type="GO" id="GO:0000390">
    <property type="term" value="P:spliceosomal complex disassembly"/>
    <property type="evidence" value="ECO:0007669"/>
    <property type="project" value="TreeGrafter"/>
</dbReference>
<dbReference type="Gene3D" id="1.20.120.1080">
    <property type="match status" value="1"/>
</dbReference>
<feature type="region of interest" description="Disordered" evidence="1">
    <location>
        <begin position="1505"/>
        <end position="1546"/>
    </location>
</feature>
<proteinExistence type="predicted"/>
<reference evidence="3 4" key="1">
    <citation type="submission" date="2024-02" db="EMBL/GenBank/DDBJ databases">
        <title>FIRST GENOME SEQUENCES OF Leishmania (Viannia) shawi, Leishmania (Viannia) lindenbergi AND Leishmania (Viannia) utingensis.</title>
        <authorList>
            <person name="Resadore F."/>
            <person name="Custodio M.G.F."/>
            <person name="Boite M.C."/>
            <person name="Cupolillo E."/>
            <person name="Ferreira G.E.M."/>
        </authorList>
    </citation>
    <scope>NUCLEOTIDE SEQUENCE [LARGE SCALE GENOMIC DNA]</scope>
    <source>
        <strain evidence="3 4">MDAS/BR/1979/M5533</strain>
    </source>
</reference>
<feature type="region of interest" description="Disordered" evidence="1">
    <location>
        <begin position="2532"/>
        <end position="2602"/>
    </location>
</feature>